<reference evidence="2" key="1">
    <citation type="submission" date="2017-10" db="EMBL/GenBank/DDBJ databases">
        <title>Massilia psychrophilum sp. nov., a novel purple-pigmented bacterium isolated from Tianshan glacier, Xinjiang Municipality, China.</title>
        <authorList>
            <person name="Wang H."/>
        </authorList>
    </citation>
    <scope>NUCLEOTIDE SEQUENCE [LARGE SCALE GENOMIC DNA]</scope>
    <source>
        <strain evidence="2">B2</strain>
    </source>
</reference>
<evidence type="ECO:0000313" key="2">
    <source>
        <dbReference type="EMBL" id="ATQ77508.1"/>
    </source>
</evidence>
<keyword evidence="1" id="KW-1133">Transmembrane helix</keyword>
<sequence length="235" mass="24882">MTRAQQGFSLVEMAVVLVIVGLMIGGLLTPLAVQMEQRKISDTQKTMDEAREALMGFALRNGYLPCPAVSPVNGLEDRNGATCRDGKRQGVLPWATLGLPKLDSWGRAFHYSVSPAYSNSQTMFTLQTARDITIGTRDARGNLVAATGINDIPAVIVSHGKNGAGGFGDTGVRSLDTSSTNVDERTNAGSAGIAFVARTPSDSPTAPGGEYDDLVIWLSPNVLFNRMVAAGTLPR</sequence>
<protein>
    <submittedName>
        <fullName evidence="2">Prepilin-type cleavage/methylation domain-containing protein</fullName>
    </submittedName>
</protein>
<dbReference type="Proteomes" id="UP000229897">
    <property type="component" value="Chromosome"/>
</dbReference>
<dbReference type="NCBIfam" id="TIGR02532">
    <property type="entry name" value="IV_pilin_GFxxxE"/>
    <property type="match status" value="1"/>
</dbReference>
<dbReference type="SUPFAM" id="SSF54523">
    <property type="entry name" value="Pili subunits"/>
    <property type="match status" value="1"/>
</dbReference>
<dbReference type="RefSeq" id="WP_099879746.1">
    <property type="nucleotide sequence ID" value="NZ_CP024608.1"/>
</dbReference>
<evidence type="ECO:0000256" key="1">
    <source>
        <dbReference type="SAM" id="Phobius"/>
    </source>
</evidence>
<gene>
    <name evidence="2" type="ORF">CR152_25655</name>
</gene>
<keyword evidence="3" id="KW-1185">Reference proteome</keyword>
<organism evidence="2 3">
    <name type="scientific">Massilia violaceinigra</name>
    <dbReference type="NCBI Taxonomy" id="2045208"/>
    <lineage>
        <taxon>Bacteria</taxon>
        <taxon>Pseudomonadati</taxon>
        <taxon>Pseudomonadota</taxon>
        <taxon>Betaproteobacteria</taxon>
        <taxon>Burkholderiales</taxon>
        <taxon>Oxalobacteraceae</taxon>
        <taxon>Telluria group</taxon>
        <taxon>Massilia</taxon>
    </lineage>
</organism>
<feature type="transmembrane region" description="Helical" evidence="1">
    <location>
        <begin position="13"/>
        <end position="33"/>
    </location>
</feature>
<evidence type="ECO:0000313" key="3">
    <source>
        <dbReference type="Proteomes" id="UP000229897"/>
    </source>
</evidence>
<dbReference type="InterPro" id="IPR045584">
    <property type="entry name" value="Pilin-like"/>
</dbReference>
<proteinExistence type="predicted"/>
<dbReference type="InterPro" id="IPR012902">
    <property type="entry name" value="N_methyl_site"/>
</dbReference>
<dbReference type="AlphaFoldDB" id="A0A2D2DRA2"/>
<accession>A0A2D2DRA2</accession>
<dbReference type="OrthoDB" id="6038212at2"/>
<dbReference type="Pfam" id="PF07963">
    <property type="entry name" value="N_methyl"/>
    <property type="match status" value="1"/>
</dbReference>
<dbReference type="EMBL" id="CP024608">
    <property type="protein sequence ID" value="ATQ77508.1"/>
    <property type="molecule type" value="Genomic_DNA"/>
</dbReference>
<dbReference type="KEGG" id="mass:CR152_25655"/>
<keyword evidence="1" id="KW-0472">Membrane</keyword>
<name>A0A2D2DRA2_9BURK</name>
<keyword evidence="1" id="KW-0812">Transmembrane</keyword>